<sequence length="67" mass="7655">AVLPPPAPHPDLPCFRGGARPFRQRRSVHHLRILRWCSACRAFSIRHLVASLNEELRLYIFASSLPP</sequence>
<evidence type="ECO:0000313" key="1">
    <source>
        <dbReference type="EMBL" id="GMS81352.1"/>
    </source>
</evidence>
<feature type="non-terminal residue" evidence="1">
    <location>
        <position position="1"/>
    </location>
</feature>
<dbReference type="AlphaFoldDB" id="A0AAV5SF84"/>
<accession>A0AAV5SF84</accession>
<reference evidence="1" key="1">
    <citation type="submission" date="2023-10" db="EMBL/GenBank/DDBJ databases">
        <title>Genome assembly of Pristionchus species.</title>
        <authorList>
            <person name="Yoshida K."/>
            <person name="Sommer R.J."/>
        </authorList>
    </citation>
    <scope>NUCLEOTIDE SEQUENCE</scope>
    <source>
        <strain evidence="1">RS0144</strain>
    </source>
</reference>
<name>A0AAV5SF84_9BILA</name>
<dbReference type="Proteomes" id="UP001432027">
    <property type="component" value="Unassembled WGS sequence"/>
</dbReference>
<keyword evidence="2" id="KW-1185">Reference proteome</keyword>
<dbReference type="EMBL" id="BTSX01000001">
    <property type="protein sequence ID" value="GMS81352.1"/>
    <property type="molecule type" value="Genomic_DNA"/>
</dbReference>
<proteinExistence type="predicted"/>
<organism evidence="1 2">
    <name type="scientific">Pristionchus entomophagus</name>
    <dbReference type="NCBI Taxonomy" id="358040"/>
    <lineage>
        <taxon>Eukaryota</taxon>
        <taxon>Metazoa</taxon>
        <taxon>Ecdysozoa</taxon>
        <taxon>Nematoda</taxon>
        <taxon>Chromadorea</taxon>
        <taxon>Rhabditida</taxon>
        <taxon>Rhabditina</taxon>
        <taxon>Diplogasteromorpha</taxon>
        <taxon>Diplogasteroidea</taxon>
        <taxon>Neodiplogasteridae</taxon>
        <taxon>Pristionchus</taxon>
    </lineage>
</organism>
<evidence type="ECO:0000313" key="2">
    <source>
        <dbReference type="Proteomes" id="UP001432027"/>
    </source>
</evidence>
<comment type="caution">
    <text evidence="1">The sequence shown here is derived from an EMBL/GenBank/DDBJ whole genome shotgun (WGS) entry which is preliminary data.</text>
</comment>
<protein>
    <submittedName>
        <fullName evidence="1">Uncharacterized protein</fullName>
    </submittedName>
</protein>
<gene>
    <name evidence="1" type="ORF">PENTCL1PPCAC_3527</name>
</gene>